<name>A0A1F5B0D6_9BACT</name>
<dbReference type="GO" id="GO:0016884">
    <property type="term" value="F:carbon-nitrogen ligase activity, with glutamine as amido-N-donor"/>
    <property type="evidence" value="ECO:0007669"/>
    <property type="project" value="InterPro"/>
</dbReference>
<reference evidence="1 2" key="1">
    <citation type="journal article" date="2016" name="Nat. Commun.">
        <title>Thousands of microbial genomes shed light on interconnected biogeochemical processes in an aquifer system.</title>
        <authorList>
            <person name="Anantharaman K."/>
            <person name="Brown C.T."/>
            <person name="Hug L.A."/>
            <person name="Sharon I."/>
            <person name="Castelle C.J."/>
            <person name="Probst A.J."/>
            <person name="Thomas B.C."/>
            <person name="Singh A."/>
            <person name="Wilkins M.J."/>
            <person name="Karaoz U."/>
            <person name="Brodie E.L."/>
            <person name="Williams K.H."/>
            <person name="Hubbard S.S."/>
            <person name="Banfield J.F."/>
        </authorList>
    </citation>
    <scope>NUCLEOTIDE SEQUENCE [LARGE SCALE GENOMIC DNA]</scope>
</reference>
<evidence type="ECO:0000313" key="2">
    <source>
        <dbReference type="Proteomes" id="UP000176639"/>
    </source>
</evidence>
<evidence type="ECO:0000313" key="1">
    <source>
        <dbReference type="EMBL" id="OGD23997.1"/>
    </source>
</evidence>
<evidence type="ECO:0008006" key="3">
    <source>
        <dbReference type="Google" id="ProtNLM"/>
    </source>
</evidence>
<organism evidence="1 2">
    <name type="scientific">Candidatus Azambacteria bacterium RBG_16_47_10</name>
    <dbReference type="NCBI Taxonomy" id="1797292"/>
    <lineage>
        <taxon>Bacteria</taxon>
        <taxon>Candidatus Azamiibacteriota</taxon>
    </lineage>
</organism>
<protein>
    <recommendedName>
        <fullName evidence="3">Glutamyl-tRNA amidotransferase</fullName>
    </recommendedName>
</protein>
<dbReference type="Proteomes" id="UP000176639">
    <property type="component" value="Unassembled WGS sequence"/>
</dbReference>
<dbReference type="EMBL" id="MEYI01000019">
    <property type="protein sequence ID" value="OGD23997.1"/>
    <property type="molecule type" value="Genomic_DNA"/>
</dbReference>
<dbReference type="Gene3D" id="1.10.1510.10">
    <property type="entry name" value="Uncharacterised protein YqeY/AIM41 PF09424, N-terminal domain"/>
    <property type="match status" value="1"/>
</dbReference>
<dbReference type="SUPFAM" id="SSF89095">
    <property type="entry name" value="GatB/YqeY motif"/>
    <property type="match status" value="1"/>
</dbReference>
<gene>
    <name evidence="1" type="ORF">A2Z10_02020</name>
</gene>
<accession>A0A1F5B0D6</accession>
<dbReference type="InterPro" id="IPR042184">
    <property type="entry name" value="YqeY/Aim41_N"/>
</dbReference>
<proteinExistence type="predicted"/>
<dbReference type="PANTHER" id="PTHR28055">
    <property type="entry name" value="ALTERED INHERITANCE OF MITOCHONDRIA PROTEIN 41, MITOCHONDRIAL"/>
    <property type="match status" value="1"/>
</dbReference>
<dbReference type="PANTHER" id="PTHR28055:SF1">
    <property type="entry name" value="ALTERED INHERITANCE OF MITOCHONDRIA PROTEIN 41, MITOCHONDRIAL"/>
    <property type="match status" value="1"/>
</dbReference>
<dbReference type="InterPro" id="IPR019004">
    <property type="entry name" value="YqeY/Aim41"/>
</dbReference>
<dbReference type="Pfam" id="PF09424">
    <property type="entry name" value="YqeY"/>
    <property type="match status" value="1"/>
</dbReference>
<dbReference type="Gene3D" id="1.10.10.410">
    <property type="match status" value="1"/>
</dbReference>
<sequence>MHLEEKIVADFKEAVKAGDVLRRSVLTMLKSTIHNKAIEKKQRDAVMSDEEVLDIIASEVKRRRDAAGQYRDASRQDLAEKEEAEAVILLAYLPAQLGEAEIIAAVDAAIAQTGAAGEKDKGKVLGVLSKELKGKADMAVVSQIVIKKLLG</sequence>
<comment type="caution">
    <text evidence="1">The sequence shown here is derived from an EMBL/GenBank/DDBJ whole genome shotgun (WGS) entry which is preliminary data.</text>
</comment>
<dbReference type="InterPro" id="IPR003789">
    <property type="entry name" value="Asn/Gln_tRNA_amidoTrase-B-like"/>
</dbReference>
<dbReference type="InterPro" id="IPR023168">
    <property type="entry name" value="GatB_Yqey_C_2"/>
</dbReference>
<dbReference type="AlphaFoldDB" id="A0A1F5B0D6"/>